<keyword evidence="3" id="KW-1185">Reference proteome</keyword>
<dbReference type="HOGENOM" id="CLU_2312920_0_0_1"/>
<feature type="region of interest" description="Disordered" evidence="1">
    <location>
        <begin position="59"/>
        <end position="100"/>
    </location>
</feature>
<feature type="non-terminal residue" evidence="2">
    <location>
        <position position="100"/>
    </location>
</feature>
<proteinExistence type="predicted"/>
<organism evidence="2 3">
    <name type="scientific">Pycnoporus cinnabarinus</name>
    <name type="common">Cinnabar-red polypore</name>
    <name type="synonym">Trametes cinnabarina</name>
    <dbReference type="NCBI Taxonomy" id="5643"/>
    <lineage>
        <taxon>Eukaryota</taxon>
        <taxon>Fungi</taxon>
        <taxon>Dikarya</taxon>
        <taxon>Basidiomycota</taxon>
        <taxon>Agaricomycotina</taxon>
        <taxon>Agaricomycetes</taxon>
        <taxon>Polyporales</taxon>
        <taxon>Polyporaceae</taxon>
        <taxon>Trametes</taxon>
    </lineage>
</organism>
<accession>A0A060T055</accession>
<comment type="caution">
    <text evidence="2">The sequence shown here is derived from an EMBL/GenBank/DDBJ whole genome shotgun (WGS) entry which is preliminary data.</text>
</comment>
<evidence type="ECO:0000313" key="3">
    <source>
        <dbReference type="Proteomes" id="UP000029665"/>
    </source>
</evidence>
<evidence type="ECO:0000313" key="2">
    <source>
        <dbReference type="EMBL" id="CDO77879.1"/>
    </source>
</evidence>
<protein>
    <submittedName>
        <fullName evidence="2">Uncharacterized protein</fullName>
    </submittedName>
</protein>
<dbReference type="EMBL" id="CCBP010000532">
    <property type="protein sequence ID" value="CDO77879.1"/>
    <property type="molecule type" value="Genomic_DNA"/>
</dbReference>
<evidence type="ECO:0000256" key="1">
    <source>
        <dbReference type="SAM" id="MobiDB-lite"/>
    </source>
</evidence>
<gene>
    <name evidence="2" type="ORF">BN946_scf184459.g1</name>
</gene>
<name>A0A060T055_PYCCI</name>
<feature type="compositionally biased region" description="Basic and acidic residues" evidence="1">
    <location>
        <begin position="59"/>
        <end position="83"/>
    </location>
</feature>
<dbReference type="AlphaFoldDB" id="A0A060T055"/>
<reference evidence="2" key="1">
    <citation type="submission" date="2014-01" db="EMBL/GenBank/DDBJ databases">
        <title>The genome of the white-rot fungus Pycnoporus cinnabarinus: a basidiomycete model with a versatile arsenal for lignocellulosic biomass breakdown.</title>
        <authorList>
            <person name="Levasseur A."/>
            <person name="Lomascolo A."/>
            <person name="Ruiz-Duenas F.J."/>
            <person name="Uzan E."/>
            <person name="Piumi F."/>
            <person name="Kues U."/>
            <person name="Ram A.F.J."/>
            <person name="Murat C."/>
            <person name="Haon M."/>
            <person name="Benoit I."/>
            <person name="Arfi Y."/>
            <person name="Chevret D."/>
            <person name="Drula E."/>
            <person name="Kwon M.J."/>
            <person name="Gouret P."/>
            <person name="Lesage-Meessen L."/>
            <person name="Lombard V."/>
            <person name="Mariette J."/>
            <person name="Noirot C."/>
            <person name="Park J."/>
            <person name="Patyshakuliyeva A."/>
            <person name="Wieneger R.A.B."/>
            <person name="Wosten H.A.B."/>
            <person name="Martin F."/>
            <person name="Coutinho P.M."/>
            <person name="de Vries R."/>
            <person name="Martinez A.T."/>
            <person name="Klopp C."/>
            <person name="Pontarotti P."/>
            <person name="Henrissat B."/>
            <person name="Record E."/>
        </authorList>
    </citation>
    <scope>NUCLEOTIDE SEQUENCE [LARGE SCALE GENOMIC DNA]</scope>
    <source>
        <strain evidence="2">BRFM137</strain>
    </source>
</reference>
<feature type="non-terminal residue" evidence="2">
    <location>
        <position position="1"/>
    </location>
</feature>
<sequence>VYPSHGLRERQSRLLAWIGSQRTIQGRGYRALSPGSCDSQHSVRPSLGPAIRRLDKERHQELQQRGPDYHDLLSEHGSSRDYPYHQANKRSVSRLLLRQS</sequence>
<dbReference type="Proteomes" id="UP000029665">
    <property type="component" value="Unassembled WGS sequence"/>
</dbReference>